<dbReference type="CDD" id="cd14253">
    <property type="entry name" value="Dockerin"/>
    <property type="match status" value="1"/>
</dbReference>
<keyword evidence="6" id="KW-0119">Carbohydrate metabolism</keyword>
<name>F1TEZ2_9FIRM</name>
<dbReference type="InterPro" id="IPR008969">
    <property type="entry name" value="CarboxyPept-like_regulatory"/>
</dbReference>
<dbReference type="Pfam" id="PF00404">
    <property type="entry name" value="Dockerin_1"/>
    <property type="match status" value="1"/>
</dbReference>
<evidence type="ECO:0000256" key="4">
    <source>
        <dbReference type="ARBA" id="ARBA00022801"/>
    </source>
</evidence>
<dbReference type="Gene3D" id="2.60.40.4130">
    <property type="match status" value="1"/>
</dbReference>
<dbReference type="EC" id="3.2.1.4" evidence="2"/>
<dbReference type="Proteomes" id="UP000003860">
    <property type="component" value="Unassembled WGS sequence"/>
</dbReference>
<evidence type="ECO:0000256" key="5">
    <source>
        <dbReference type="ARBA" id="ARBA00023001"/>
    </source>
</evidence>
<evidence type="ECO:0000256" key="1">
    <source>
        <dbReference type="ARBA" id="ARBA00000966"/>
    </source>
</evidence>
<evidence type="ECO:0000259" key="10">
    <source>
        <dbReference type="PROSITE" id="PS51766"/>
    </source>
</evidence>
<feature type="signal peptide" evidence="9">
    <location>
        <begin position="1"/>
        <end position="22"/>
    </location>
</feature>
<dbReference type="SUPFAM" id="SSF49464">
    <property type="entry name" value="Carboxypeptidase regulatory domain-like"/>
    <property type="match status" value="1"/>
</dbReference>
<keyword evidence="4" id="KW-0378">Hydrolase</keyword>
<reference evidence="11" key="1">
    <citation type="submission" date="2009-07" db="EMBL/GenBank/DDBJ databases">
        <authorList>
            <consortium name="US DOE Joint Genome Institute (JGI-PGF)"/>
            <person name="Lucas S."/>
            <person name="Copeland A."/>
            <person name="Lapidus A."/>
            <person name="Glavina del Rio T."/>
            <person name="Tice H."/>
            <person name="Bruce D."/>
            <person name="Goodwin L."/>
            <person name="Pitluck S."/>
            <person name="Larimer F."/>
            <person name="Land M.L."/>
            <person name="Mouttaki H."/>
            <person name="He Z."/>
            <person name="Zhou J."/>
            <person name="Hemme C.L."/>
        </authorList>
    </citation>
    <scope>NUCLEOTIDE SEQUENCE [LARGE SCALE GENOMIC DNA]</scope>
    <source>
        <strain evidence="11">DSM 2782</strain>
    </source>
</reference>
<dbReference type="SUPFAM" id="SSF50998">
    <property type="entry name" value="Quinoprotein alcohol dehydrogenase-like"/>
    <property type="match status" value="1"/>
</dbReference>
<gene>
    <name evidence="11" type="ORF">Cpap_1125</name>
</gene>
<keyword evidence="8" id="KW-0624">Polysaccharide degradation</keyword>
<keyword evidence="5" id="KW-0136">Cellulose degradation</keyword>
<evidence type="ECO:0000256" key="3">
    <source>
        <dbReference type="ARBA" id="ARBA00022729"/>
    </source>
</evidence>
<keyword evidence="12" id="KW-1185">Reference proteome</keyword>
<comment type="catalytic activity">
    <reaction evidence="1">
        <text>Endohydrolysis of (1-&gt;4)-beta-D-glucosidic linkages in cellulose, lichenin and cereal beta-D-glucans.</text>
        <dbReference type="EC" id="3.2.1.4"/>
    </reaction>
</comment>
<evidence type="ECO:0000313" key="11">
    <source>
        <dbReference type="EMBL" id="EGD46930.1"/>
    </source>
</evidence>
<keyword evidence="7" id="KW-0326">Glycosidase</keyword>
<feature type="domain" description="Dockerin" evidence="10">
    <location>
        <begin position="118"/>
        <end position="185"/>
    </location>
</feature>
<dbReference type="GO" id="GO:0008810">
    <property type="term" value="F:cellulase activity"/>
    <property type="evidence" value="ECO:0007669"/>
    <property type="project" value="UniProtKB-EC"/>
</dbReference>
<evidence type="ECO:0000256" key="9">
    <source>
        <dbReference type="SAM" id="SignalP"/>
    </source>
</evidence>
<dbReference type="GO" id="GO:0030245">
    <property type="term" value="P:cellulose catabolic process"/>
    <property type="evidence" value="ECO:0007669"/>
    <property type="project" value="UniProtKB-KW"/>
</dbReference>
<dbReference type="InterPro" id="IPR011047">
    <property type="entry name" value="Quinoprotein_ADH-like_sf"/>
</dbReference>
<dbReference type="InterPro" id="IPR016134">
    <property type="entry name" value="Dockerin_dom"/>
</dbReference>
<evidence type="ECO:0000256" key="8">
    <source>
        <dbReference type="ARBA" id="ARBA00023326"/>
    </source>
</evidence>
<accession>F1TEZ2</accession>
<reference evidence="11" key="2">
    <citation type="submission" date="2011-01" db="EMBL/GenBank/DDBJ databases">
        <title>The Non-contiguous Finished genome of Clostridium papyrosolvens.</title>
        <authorList>
            <person name="Lucas S."/>
            <person name="Copeland A."/>
            <person name="Lapidus A."/>
            <person name="Cheng J.-F."/>
            <person name="Goodwin L."/>
            <person name="Pitluck S."/>
            <person name="Misra M."/>
            <person name="Chertkov O."/>
            <person name="Detter J.C."/>
            <person name="Han C."/>
            <person name="Tapia R."/>
            <person name="Land M."/>
            <person name="Hauser L."/>
            <person name="Kyrpides N."/>
            <person name="Ivanova N."/>
            <person name="Pagani I."/>
            <person name="Mouttaki H."/>
            <person name="He Z."/>
            <person name="Zhou J."/>
            <person name="Hemme C.L."/>
            <person name="Woyke T."/>
        </authorList>
    </citation>
    <scope>NUCLEOTIDE SEQUENCE [LARGE SCALE GENOMIC DNA]</scope>
    <source>
        <strain evidence="11">DSM 2782</strain>
    </source>
</reference>
<evidence type="ECO:0000256" key="6">
    <source>
        <dbReference type="ARBA" id="ARBA00023277"/>
    </source>
</evidence>
<evidence type="ECO:0000313" key="12">
    <source>
        <dbReference type="Proteomes" id="UP000003860"/>
    </source>
</evidence>
<dbReference type="AlphaFoldDB" id="F1TEZ2"/>
<evidence type="ECO:0000256" key="7">
    <source>
        <dbReference type="ARBA" id="ARBA00023295"/>
    </source>
</evidence>
<proteinExistence type="predicted"/>
<protein>
    <recommendedName>
        <fullName evidence="2">cellulase</fullName>
        <ecNumber evidence="2">3.2.1.4</ecNumber>
    </recommendedName>
</protein>
<dbReference type="RefSeq" id="WP_004620454.1">
    <property type="nucleotide sequence ID" value="NZ_ACXX02000010.1"/>
</dbReference>
<sequence>MLRSKWKLLLALVISLICNTFAAAGFQTVRAEVLPPSYKIYGYVIPEAEGSKAGFTVTLQGTGKTATTDSDGYFYIAGINTTATNLSLNISKNQYLSRIIQIGNISDSLQISTPEAPINMWAGDINQDGFINTLDAAEITKSFNSSSGDGRYQALHDLNKDNVVNMSDILIVANHFNTTSASYPTITPVPIRHSFIVNDEARSQLHFVDQNDSTKNWNISLPYRCRDYQLIGNQQLLLSGGDGYYIYNLATKKLLKEFHNSAYANTQSVRRTTDGHTFIGCTNSANNGFVITELDANDKAVKTATFSGLRDLRLMRFSSKNTLLFGGANTAVEADMTGKIYRKISIPNTTNVYQILERPNGELLISNGYSVYAGIFDVNGNLVKKFGGNPAPESNLNYNFFGGIQVLKNGNIVISNWTGHNSGDSSNGVQLLEFTSKGDLVWSWKDPTTTGSVHGVIVMDGVDTNKFYDDRTGVLQPVN</sequence>
<organism evidence="11 12">
    <name type="scientific">Ruminiclostridium papyrosolvens DSM 2782</name>
    <dbReference type="NCBI Taxonomy" id="588581"/>
    <lineage>
        <taxon>Bacteria</taxon>
        <taxon>Bacillati</taxon>
        <taxon>Bacillota</taxon>
        <taxon>Clostridia</taxon>
        <taxon>Eubacteriales</taxon>
        <taxon>Oscillospiraceae</taxon>
        <taxon>Ruminiclostridium</taxon>
    </lineage>
</organism>
<evidence type="ECO:0000256" key="2">
    <source>
        <dbReference type="ARBA" id="ARBA00012601"/>
    </source>
</evidence>
<keyword evidence="3 9" id="KW-0732">Signal</keyword>
<dbReference type="STRING" id="588581.Cpap_1125"/>
<dbReference type="InterPro" id="IPR011042">
    <property type="entry name" value="6-blade_b-propeller_TolB-like"/>
</dbReference>
<comment type="caution">
    <text evidence="11">The sequence shown here is derived from an EMBL/GenBank/DDBJ whole genome shotgun (WGS) entry which is preliminary data.</text>
</comment>
<dbReference type="PROSITE" id="PS51766">
    <property type="entry name" value="DOCKERIN"/>
    <property type="match status" value="1"/>
</dbReference>
<dbReference type="OrthoDB" id="2084974at2"/>
<feature type="chain" id="PRO_5038848770" description="cellulase" evidence="9">
    <location>
        <begin position="23"/>
        <end position="479"/>
    </location>
</feature>
<dbReference type="Gene3D" id="2.120.10.30">
    <property type="entry name" value="TolB, C-terminal domain"/>
    <property type="match status" value="1"/>
</dbReference>
<dbReference type="EMBL" id="ACXX02000010">
    <property type="protein sequence ID" value="EGD46930.1"/>
    <property type="molecule type" value="Genomic_DNA"/>
</dbReference>
<dbReference type="InterPro" id="IPR002105">
    <property type="entry name" value="Dockerin_1_rpt"/>
</dbReference>